<dbReference type="Gene3D" id="3.40.50.300">
    <property type="entry name" value="P-loop containing nucleotide triphosphate hydrolases"/>
    <property type="match status" value="1"/>
</dbReference>
<comment type="catalytic activity">
    <reaction evidence="3">
        <text>3'-dephospho-CoA + ATP = ADP + CoA + H(+)</text>
        <dbReference type="Rhea" id="RHEA:18245"/>
        <dbReference type="ChEBI" id="CHEBI:15378"/>
        <dbReference type="ChEBI" id="CHEBI:30616"/>
        <dbReference type="ChEBI" id="CHEBI:57287"/>
        <dbReference type="ChEBI" id="CHEBI:57328"/>
        <dbReference type="ChEBI" id="CHEBI:456216"/>
        <dbReference type="EC" id="2.7.1.24"/>
    </reaction>
</comment>
<dbReference type="AlphaFoldDB" id="A0A261FXH6"/>
<comment type="caution">
    <text evidence="5">The sequence shown here is derived from an EMBL/GenBank/DDBJ whole genome shotgun (WGS) entry which is preliminary data.</text>
</comment>
<evidence type="ECO:0000313" key="5">
    <source>
        <dbReference type="EMBL" id="OZG63857.1"/>
    </source>
</evidence>
<dbReference type="PROSITE" id="PS51219">
    <property type="entry name" value="DPCK"/>
    <property type="match status" value="1"/>
</dbReference>
<sequence length="226" mass="24817">MIRVGLTGGIAAGKSTVSAHLRTLGATVIDYDELARLVVAPGSVGLHRIVEEFGPDAVSVDGTMNREWMAEHVFGPSAPADALERLDAIEHPLIYTEAARLDRETATRAIDDAMPHVIVHDVPLLAEVIDTIPFRFDHIVTVEAPIGVRIARMMTERGMSRAQAEGRIKHQSDESERRSIADIVIDSTQPLHSMLSQVEQLYADWTRCPHFLTTSGIFTNDSEDVS</sequence>
<comment type="similarity">
    <text evidence="3">Belongs to the CoaE family.</text>
</comment>
<dbReference type="Proteomes" id="UP000216074">
    <property type="component" value="Unassembled WGS sequence"/>
</dbReference>
<proteinExistence type="inferred from homology"/>
<evidence type="ECO:0000313" key="6">
    <source>
        <dbReference type="Proteomes" id="UP000216074"/>
    </source>
</evidence>
<keyword evidence="6" id="KW-1185">Reference proteome</keyword>
<keyword evidence="3 5" id="KW-0418">Kinase</keyword>
<comment type="pathway">
    <text evidence="3">Cofactor biosynthesis; coenzyme A biosynthesis; CoA from (R)-pantothenate: step 5/5.</text>
</comment>
<gene>
    <name evidence="3" type="primary">coaE</name>
    <name evidence="5" type="ORF">BHAP_1576</name>
</gene>
<dbReference type="Pfam" id="PF01121">
    <property type="entry name" value="CoaE"/>
    <property type="match status" value="1"/>
</dbReference>
<dbReference type="GO" id="GO:0005737">
    <property type="term" value="C:cytoplasm"/>
    <property type="evidence" value="ECO:0007669"/>
    <property type="project" value="UniProtKB-SubCell"/>
</dbReference>
<protein>
    <recommendedName>
        <fullName evidence="3 4">Dephospho-CoA kinase</fullName>
        <ecNumber evidence="3 4">2.7.1.24</ecNumber>
    </recommendedName>
    <alternativeName>
        <fullName evidence="3">Dephosphocoenzyme A kinase</fullName>
    </alternativeName>
</protein>
<dbReference type="EC" id="2.7.1.24" evidence="3 4"/>
<comment type="subcellular location">
    <subcellularLocation>
        <location evidence="3">Cytoplasm</location>
    </subcellularLocation>
</comment>
<dbReference type="OrthoDB" id="9812943at2"/>
<dbReference type="EMBL" id="MWWY01000028">
    <property type="protein sequence ID" value="OZG63857.1"/>
    <property type="molecule type" value="Genomic_DNA"/>
</dbReference>
<keyword evidence="1 3" id="KW-0547">Nucleotide-binding</keyword>
<evidence type="ECO:0000256" key="4">
    <source>
        <dbReference type="NCBIfam" id="TIGR00152"/>
    </source>
</evidence>
<accession>A0A261FXH6</accession>
<dbReference type="InterPro" id="IPR027417">
    <property type="entry name" value="P-loop_NTPase"/>
</dbReference>
<dbReference type="PANTHER" id="PTHR10695:SF46">
    <property type="entry name" value="BIFUNCTIONAL COENZYME A SYNTHASE-RELATED"/>
    <property type="match status" value="1"/>
</dbReference>
<dbReference type="CDD" id="cd02022">
    <property type="entry name" value="DPCK"/>
    <property type="match status" value="1"/>
</dbReference>
<dbReference type="HAMAP" id="MF_00376">
    <property type="entry name" value="Dephospho_CoA_kinase"/>
    <property type="match status" value="1"/>
</dbReference>
<organism evidence="5 6">
    <name type="scientific">Bifidobacterium hapali</name>
    <dbReference type="NCBI Taxonomy" id="1630172"/>
    <lineage>
        <taxon>Bacteria</taxon>
        <taxon>Bacillati</taxon>
        <taxon>Actinomycetota</taxon>
        <taxon>Actinomycetes</taxon>
        <taxon>Bifidobacteriales</taxon>
        <taxon>Bifidobacteriaceae</taxon>
        <taxon>Bifidobacterium</taxon>
    </lineage>
</organism>
<comment type="function">
    <text evidence="3">Catalyzes the phosphorylation of the 3'-hydroxyl group of dephosphocoenzyme A to form coenzyme A.</text>
</comment>
<keyword evidence="3" id="KW-0963">Cytoplasm</keyword>
<dbReference type="SUPFAM" id="SSF52540">
    <property type="entry name" value="P-loop containing nucleoside triphosphate hydrolases"/>
    <property type="match status" value="1"/>
</dbReference>
<keyword evidence="2 3" id="KW-0067">ATP-binding</keyword>
<keyword evidence="3" id="KW-0173">Coenzyme A biosynthesis</keyword>
<dbReference type="GO" id="GO:0005524">
    <property type="term" value="F:ATP binding"/>
    <property type="evidence" value="ECO:0007669"/>
    <property type="project" value="UniProtKB-UniRule"/>
</dbReference>
<dbReference type="GO" id="GO:0015937">
    <property type="term" value="P:coenzyme A biosynthetic process"/>
    <property type="evidence" value="ECO:0007669"/>
    <property type="project" value="UniProtKB-UniRule"/>
</dbReference>
<keyword evidence="3" id="KW-0808">Transferase</keyword>
<evidence type="ECO:0000256" key="3">
    <source>
        <dbReference type="HAMAP-Rule" id="MF_00376"/>
    </source>
</evidence>
<reference evidence="5 6" key="1">
    <citation type="journal article" date="2017" name="BMC Genomics">
        <title>Comparative genomic and phylogenomic analyses of the Bifidobacteriaceae family.</title>
        <authorList>
            <person name="Lugli G.A."/>
            <person name="Milani C."/>
            <person name="Turroni F."/>
            <person name="Duranti S."/>
            <person name="Mancabelli L."/>
            <person name="Mangifesta M."/>
            <person name="Ferrario C."/>
            <person name="Modesto M."/>
            <person name="Mattarelli P."/>
            <person name="Jiri K."/>
            <person name="van Sinderen D."/>
            <person name="Ventura M."/>
        </authorList>
    </citation>
    <scope>NUCLEOTIDE SEQUENCE [LARGE SCALE GENOMIC DNA]</scope>
    <source>
        <strain evidence="5 6">DSM 100202</strain>
    </source>
</reference>
<evidence type="ECO:0000256" key="1">
    <source>
        <dbReference type="ARBA" id="ARBA00022741"/>
    </source>
</evidence>
<dbReference type="GO" id="GO:0004140">
    <property type="term" value="F:dephospho-CoA kinase activity"/>
    <property type="evidence" value="ECO:0007669"/>
    <property type="project" value="UniProtKB-UniRule"/>
</dbReference>
<dbReference type="NCBIfam" id="TIGR00152">
    <property type="entry name" value="dephospho-CoA kinase"/>
    <property type="match status" value="1"/>
</dbReference>
<evidence type="ECO:0000256" key="2">
    <source>
        <dbReference type="ARBA" id="ARBA00022840"/>
    </source>
</evidence>
<dbReference type="InterPro" id="IPR001977">
    <property type="entry name" value="Depp_CoAkinase"/>
</dbReference>
<feature type="binding site" evidence="3">
    <location>
        <begin position="11"/>
        <end position="16"/>
    </location>
    <ligand>
        <name>ATP</name>
        <dbReference type="ChEBI" id="CHEBI:30616"/>
    </ligand>
</feature>
<dbReference type="PANTHER" id="PTHR10695">
    <property type="entry name" value="DEPHOSPHO-COA KINASE-RELATED"/>
    <property type="match status" value="1"/>
</dbReference>
<name>A0A261FXH6_9BIFI</name>
<dbReference type="UniPathway" id="UPA00241">
    <property type="reaction ID" value="UER00356"/>
</dbReference>